<accession>A0ABN3UJG3</accession>
<evidence type="ECO:0000313" key="2">
    <source>
        <dbReference type="Proteomes" id="UP001501842"/>
    </source>
</evidence>
<organism evidence="1 2">
    <name type="scientific">Actinocorallia aurantiaca</name>
    <dbReference type="NCBI Taxonomy" id="46204"/>
    <lineage>
        <taxon>Bacteria</taxon>
        <taxon>Bacillati</taxon>
        <taxon>Actinomycetota</taxon>
        <taxon>Actinomycetes</taxon>
        <taxon>Streptosporangiales</taxon>
        <taxon>Thermomonosporaceae</taxon>
        <taxon>Actinocorallia</taxon>
    </lineage>
</organism>
<reference evidence="1 2" key="1">
    <citation type="journal article" date="2019" name="Int. J. Syst. Evol. Microbiol.">
        <title>The Global Catalogue of Microorganisms (GCM) 10K type strain sequencing project: providing services to taxonomists for standard genome sequencing and annotation.</title>
        <authorList>
            <consortium name="The Broad Institute Genomics Platform"/>
            <consortium name="The Broad Institute Genome Sequencing Center for Infectious Disease"/>
            <person name="Wu L."/>
            <person name="Ma J."/>
        </authorList>
    </citation>
    <scope>NUCLEOTIDE SEQUENCE [LARGE SCALE GENOMIC DNA]</scope>
    <source>
        <strain evidence="1 2">JCM 8201</strain>
    </source>
</reference>
<proteinExistence type="predicted"/>
<protein>
    <submittedName>
        <fullName evidence="1">Uncharacterized protein</fullName>
    </submittedName>
</protein>
<keyword evidence="2" id="KW-1185">Reference proteome</keyword>
<dbReference type="Proteomes" id="UP001501842">
    <property type="component" value="Unassembled WGS sequence"/>
</dbReference>
<gene>
    <name evidence="1" type="ORF">GCM10010439_55590</name>
</gene>
<evidence type="ECO:0000313" key="1">
    <source>
        <dbReference type="EMBL" id="GAA2734057.1"/>
    </source>
</evidence>
<name>A0ABN3UJG3_9ACTN</name>
<dbReference type="RefSeq" id="WP_344454468.1">
    <property type="nucleotide sequence ID" value="NZ_BAAATZ010000027.1"/>
</dbReference>
<comment type="caution">
    <text evidence="1">The sequence shown here is derived from an EMBL/GenBank/DDBJ whole genome shotgun (WGS) entry which is preliminary data.</text>
</comment>
<sequence>MGDSQNTSFGEFLEAEEPQLHAMLRHFVTCERARLAGRVDSDELIRNTYRALGIDPGQIGRDQDDR</sequence>
<dbReference type="EMBL" id="BAAATZ010000027">
    <property type="protein sequence ID" value="GAA2734057.1"/>
    <property type="molecule type" value="Genomic_DNA"/>
</dbReference>